<keyword evidence="2" id="KW-1133">Transmembrane helix</keyword>
<feature type="compositionally biased region" description="Basic residues" evidence="1">
    <location>
        <begin position="186"/>
        <end position="196"/>
    </location>
</feature>
<dbReference type="EMBL" id="CP007493">
    <property type="protein sequence ID" value="AJB42242.1"/>
    <property type="molecule type" value="Genomic_DNA"/>
</dbReference>
<dbReference type="RefSeq" id="WP_020961810.1">
    <property type="nucleotide sequence ID" value="NZ_CP007493.1"/>
</dbReference>
<feature type="transmembrane region" description="Helical" evidence="2">
    <location>
        <begin position="63"/>
        <end position="79"/>
    </location>
</feature>
<feature type="compositionally biased region" description="Basic and acidic residues" evidence="1">
    <location>
        <begin position="197"/>
        <end position="240"/>
    </location>
</feature>
<feature type="transmembrane region" description="Helical" evidence="2">
    <location>
        <begin position="85"/>
        <end position="104"/>
    </location>
</feature>
<feature type="region of interest" description="Disordered" evidence="1">
    <location>
        <begin position="186"/>
        <end position="240"/>
    </location>
</feature>
<dbReference type="GeneID" id="25406602"/>
<protein>
    <submittedName>
        <fullName evidence="3">Uncharacterized protein</fullName>
    </submittedName>
</protein>
<gene>
    <name evidence="3" type="ORF">TCARB_1194</name>
</gene>
<organism evidence="3 4">
    <name type="scientific">Thermofilum adornatum 1505</name>
    <dbReference type="NCBI Taxonomy" id="697581"/>
    <lineage>
        <taxon>Archaea</taxon>
        <taxon>Thermoproteota</taxon>
        <taxon>Thermoprotei</taxon>
        <taxon>Thermofilales</taxon>
        <taxon>Thermofilaceae</taxon>
        <taxon>Thermofilum</taxon>
    </lineage>
</organism>
<evidence type="ECO:0000313" key="3">
    <source>
        <dbReference type="EMBL" id="AJB42242.1"/>
    </source>
</evidence>
<dbReference type="GeneID" id="16572762"/>
<dbReference type="Proteomes" id="UP000266720">
    <property type="component" value="Chromosome"/>
</dbReference>
<dbReference type="KEGG" id="tcb:TCARB_1194"/>
<feature type="transmembrane region" description="Helical" evidence="2">
    <location>
        <begin position="20"/>
        <end position="42"/>
    </location>
</feature>
<evidence type="ECO:0000313" key="4">
    <source>
        <dbReference type="Proteomes" id="UP000266720"/>
    </source>
</evidence>
<keyword evidence="2" id="KW-0812">Transmembrane</keyword>
<keyword evidence="2" id="KW-0472">Membrane</keyword>
<evidence type="ECO:0000256" key="2">
    <source>
        <dbReference type="SAM" id="Phobius"/>
    </source>
</evidence>
<name>A0A3G1A5W7_9CREN</name>
<dbReference type="AlphaFoldDB" id="A0A3G1A5W7"/>
<sequence>MASTNQTIVKPVPLGWLGSYLRIIALLLTGVATSFSETLTWLPLGYLGLTSIVFGKTTNMERLLVLLYYLTFLVPNFGIEGLQQFLPSIVLSFTSLVFLVLLNIEAHNTIYILGANELVINGLSVEDLSFKSRKVDLSSEYLIRTKNQLSSRFTRTPFQEIEIFTEERVYKLRGVPKKARIEDRLKKRASAKRVPRKERLPIAERMSDGLENTKPEERKAGKDNEDTYKARKNLIDDFLP</sequence>
<dbReference type="STRING" id="697581.TCARB_1194"/>
<proteinExistence type="predicted"/>
<accession>A0A3G1A5W7</accession>
<evidence type="ECO:0000256" key="1">
    <source>
        <dbReference type="SAM" id="MobiDB-lite"/>
    </source>
</evidence>
<reference evidence="4" key="1">
    <citation type="book" date="2010" name="EXTREMOPHILES" publisher="0:0-0">
        <title>Complete genome sequences of ten hyperthermophilic archaea reveal their metabolic capabilities and possible ecological roles.</title>
        <editorList>
            <person name="?"/>
        </editorList>
        <authorList>
            <person name="Ravin N.V."/>
            <person name="Mardanov A.V."/>
            <person name="Bonch-Osmolovskaya E.A."/>
            <person name="Skryabin K.G."/>
        </authorList>
    </citation>
    <scope>NUCLEOTIDE SEQUENCE [LARGE SCALE GENOMIC DNA]</scope>
    <source>
        <strain evidence="4">1505</strain>
    </source>
</reference>